<comment type="subcellular location">
    <subcellularLocation>
        <location evidence="1">Secreted</location>
    </subcellularLocation>
</comment>
<keyword evidence="5" id="KW-1185">Reference proteome</keyword>
<organism evidence="5 6">
    <name type="scientific">Musca domestica</name>
    <name type="common">House fly</name>
    <dbReference type="NCBI Taxonomy" id="7370"/>
    <lineage>
        <taxon>Eukaryota</taxon>
        <taxon>Metazoa</taxon>
        <taxon>Ecdysozoa</taxon>
        <taxon>Arthropoda</taxon>
        <taxon>Hexapoda</taxon>
        <taxon>Insecta</taxon>
        <taxon>Pterygota</taxon>
        <taxon>Neoptera</taxon>
        <taxon>Endopterygota</taxon>
        <taxon>Diptera</taxon>
        <taxon>Brachycera</taxon>
        <taxon>Muscomorpha</taxon>
        <taxon>Muscoidea</taxon>
        <taxon>Muscidae</taxon>
        <taxon>Musca</taxon>
    </lineage>
</organism>
<dbReference type="InterPro" id="IPR029277">
    <property type="entry name" value="SVWC_dom"/>
</dbReference>
<dbReference type="PANTHER" id="PTHR39957:SF1">
    <property type="entry name" value="AT09846P1-RELATED"/>
    <property type="match status" value="1"/>
</dbReference>
<feature type="domain" description="Single" evidence="4">
    <location>
        <begin position="24"/>
        <end position="88"/>
    </location>
</feature>
<evidence type="ECO:0000313" key="6">
    <source>
        <dbReference type="RefSeq" id="XP_058978531.1"/>
    </source>
</evidence>
<evidence type="ECO:0000256" key="2">
    <source>
        <dbReference type="ARBA" id="ARBA00022525"/>
    </source>
</evidence>
<evidence type="ECO:0000259" key="4">
    <source>
        <dbReference type="SMART" id="SM01318"/>
    </source>
</evidence>
<accession>A0ABM3UYB3</accession>
<evidence type="ECO:0000313" key="5">
    <source>
        <dbReference type="Proteomes" id="UP001652621"/>
    </source>
</evidence>
<dbReference type="InterPro" id="IPR053308">
    <property type="entry name" value="Vago-like"/>
</dbReference>
<evidence type="ECO:0000256" key="3">
    <source>
        <dbReference type="SAM" id="SignalP"/>
    </source>
</evidence>
<keyword evidence="3" id="KW-0732">Signal</keyword>
<dbReference type="PROSITE" id="PS51257">
    <property type="entry name" value="PROKAR_LIPOPROTEIN"/>
    <property type="match status" value="1"/>
</dbReference>
<feature type="signal peptide" evidence="3">
    <location>
        <begin position="1"/>
        <end position="18"/>
    </location>
</feature>
<proteinExistence type="predicted"/>
<sequence>MEKFGLLVLVATVACVYASKPETCTLDGVTFKAGEYFERIGKCQLVKCTGSQVLISSVCPIDQPAAGCTFIREDPKKPYPECCPQIKC</sequence>
<reference evidence="6" key="1">
    <citation type="submission" date="2025-08" db="UniProtKB">
        <authorList>
            <consortium name="RefSeq"/>
        </authorList>
    </citation>
    <scope>IDENTIFICATION</scope>
    <source>
        <strain evidence="6">Aabys</strain>
        <tissue evidence="6">Whole body</tissue>
    </source>
</reference>
<dbReference type="RefSeq" id="XP_058978531.1">
    <property type="nucleotide sequence ID" value="XM_059122548.1"/>
</dbReference>
<dbReference type="SMART" id="SM01318">
    <property type="entry name" value="SVWC"/>
    <property type="match status" value="1"/>
</dbReference>
<evidence type="ECO:0000256" key="1">
    <source>
        <dbReference type="ARBA" id="ARBA00004613"/>
    </source>
</evidence>
<dbReference type="PANTHER" id="PTHR39957">
    <property type="entry name" value="AT09846P1-RELATED"/>
    <property type="match status" value="1"/>
</dbReference>
<dbReference type="Pfam" id="PF15430">
    <property type="entry name" value="SVWC"/>
    <property type="match status" value="1"/>
</dbReference>
<dbReference type="GeneID" id="131802362"/>
<dbReference type="Proteomes" id="UP001652621">
    <property type="component" value="Unplaced"/>
</dbReference>
<keyword evidence="2" id="KW-0964">Secreted</keyword>
<name>A0ABM3UYB3_MUSDO</name>
<feature type="chain" id="PRO_5046572954" evidence="3">
    <location>
        <begin position="19"/>
        <end position="88"/>
    </location>
</feature>
<protein>
    <submittedName>
        <fullName evidence="6">Venom peptide Pc-like</fullName>
    </submittedName>
</protein>
<gene>
    <name evidence="6" type="primary">LOC131802362</name>
</gene>